<dbReference type="KEGG" id="psey:GU243_03780"/>
<dbReference type="Gene3D" id="3.40.50.10540">
    <property type="entry name" value="Crotonobetainyl-coa:carnitine coa-transferase, domain 1"/>
    <property type="match status" value="1"/>
</dbReference>
<name>A0A6P1NQG2_9MICC</name>
<keyword evidence="4" id="KW-1185">Reference proteome</keyword>
<dbReference type="InterPro" id="IPR044855">
    <property type="entry name" value="CoA-Trfase_III_dom3_sf"/>
</dbReference>
<dbReference type="EMBL" id="CP047898">
    <property type="protein sequence ID" value="QHK19021.1"/>
    <property type="molecule type" value="Genomic_DNA"/>
</dbReference>
<protein>
    <submittedName>
        <fullName evidence="3">CoA transferase</fullName>
    </submittedName>
</protein>
<accession>A0A6P1NQG2</accession>
<feature type="region of interest" description="Disordered" evidence="2">
    <location>
        <begin position="369"/>
        <end position="393"/>
    </location>
</feature>
<dbReference type="AlphaFoldDB" id="A0A6P1NQG2"/>
<dbReference type="Proteomes" id="UP000464186">
    <property type="component" value="Chromosome"/>
</dbReference>
<proteinExistence type="predicted"/>
<dbReference type="InterPro" id="IPR003673">
    <property type="entry name" value="CoA-Trfase_fam_III"/>
</dbReference>
<evidence type="ECO:0000256" key="2">
    <source>
        <dbReference type="SAM" id="MobiDB-lite"/>
    </source>
</evidence>
<sequence>MNTPHGTGPLAGIKVVDLSKILAGPYATMSLADMGAEVTKIEHPEGGDPTRSWGPPVKGTDATYYLAINRGKKSVTIDLKSPEGQETVHRMLADADVLVENFRPGSGLQRIFDYKALSERYPHLVILHISAFGDHGPLRDEPGYDMIAQAAGGLMSLTGEPGGPPLKAGFAMGDLGASLFGIIGLLAALLERSRTGKGQYVTTSLYESQLALHVNWATNYFADGVRPGPLGSGHPNLVPYQAYQARDGYFVIAIGNDSLWQKLCAAIDRPDLGADADLATNNGRLANRERLNIELGKALKAKTVAQWCELFSSRGIPASPIRGLDEVYAHPHTAALDMLQTVEHPTIGALKQVAFPVNFAGQRPQVRIAPPELGADNDTVLPTYQPQPASSGH</sequence>
<feature type="compositionally biased region" description="Polar residues" evidence="2">
    <location>
        <begin position="380"/>
        <end position="393"/>
    </location>
</feature>
<evidence type="ECO:0000313" key="3">
    <source>
        <dbReference type="EMBL" id="QHK19021.1"/>
    </source>
</evidence>
<dbReference type="InterPro" id="IPR050483">
    <property type="entry name" value="CoA-transferase_III_domain"/>
</dbReference>
<dbReference type="Pfam" id="PF02515">
    <property type="entry name" value="CoA_transf_3"/>
    <property type="match status" value="1"/>
</dbReference>
<reference evidence="3 4" key="1">
    <citation type="submission" date="2020-01" db="EMBL/GenBank/DDBJ databases">
        <title>Pseudarthrobacter psychrotolerans sp. nov., isolated from antarctic soil.</title>
        <authorList>
            <person name="Shin Y."/>
            <person name="Park W."/>
        </authorList>
    </citation>
    <scope>NUCLEOTIDE SEQUENCE [LARGE SCALE GENOMIC DNA]</scope>
    <source>
        <strain evidence="3 4">YJ56</strain>
    </source>
</reference>
<keyword evidence="1 3" id="KW-0808">Transferase</keyword>
<organism evidence="3 4">
    <name type="scientific">Pseudarthrobacter psychrotolerans</name>
    <dbReference type="NCBI Taxonomy" id="2697569"/>
    <lineage>
        <taxon>Bacteria</taxon>
        <taxon>Bacillati</taxon>
        <taxon>Actinomycetota</taxon>
        <taxon>Actinomycetes</taxon>
        <taxon>Micrococcales</taxon>
        <taxon>Micrococcaceae</taxon>
        <taxon>Pseudarthrobacter</taxon>
    </lineage>
</organism>
<dbReference type="PANTHER" id="PTHR48207">
    <property type="entry name" value="SUCCINATE--HYDROXYMETHYLGLUTARATE COA-TRANSFERASE"/>
    <property type="match status" value="1"/>
</dbReference>
<dbReference type="GO" id="GO:0008410">
    <property type="term" value="F:CoA-transferase activity"/>
    <property type="evidence" value="ECO:0007669"/>
    <property type="project" value="TreeGrafter"/>
</dbReference>
<dbReference type="SUPFAM" id="SSF89796">
    <property type="entry name" value="CoA-transferase family III (CaiB/BaiF)"/>
    <property type="match status" value="1"/>
</dbReference>
<gene>
    <name evidence="3" type="ORF">GU243_03780</name>
</gene>
<dbReference type="PANTHER" id="PTHR48207:SF3">
    <property type="entry name" value="SUCCINATE--HYDROXYMETHYLGLUTARATE COA-TRANSFERASE"/>
    <property type="match status" value="1"/>
</dbReference>
<evidence type="ECO:0000256" key="1">
    <source>
        <dbReference type="ARBA" id="ARBA00022679"/>
    </source>
</evidence>
<dbReference type="InterPro" id="IPR023606">
    <property type="entry name" value="CoA-Trfase_III_dom_1_sf"/>
</dbReference>
<evidence type="ECO:0000313" key="4">
    <source>
        <dbReference type="Proteomes" id="UP000464186"/>
    </source>
</evidence>
<dbReference type="Gene3D" id="3.30.1540.10">
    <property type="entry name" value="formyl-coa transferase, domain 3"/>
    <property type="match status" value="1"/>
</dbReference>